<feature type="binding site" evidence="8">
    <location>
        <position position="554"/>
    </location>
    <ligand>
        <name>ATP</name>
        <dbReference type="ChEBI" id="CHEBI:30616"/>
    </ligand>
</feature>
<accession>A0A1V1V949</accession>
<dbReference type="InterPro" id="IPR003414">
    <property type="entry name" value="PP_kinase"/>
</dbReference>
<dbReference type="EC" id="2.7.4.1" evidence="8 9"/>
<evidence type="ECO:0000256" key="10">
    <source>
        <dbReference type="SAM" id="Coils"/>
    </source>
</evidence>
<evidence type="ECO:0000256" key="1">
    <source>
        <dbReference type="ARBA" id="ARBA00022553"/>
    </source>
</evidence>
<evidence type="ECO:0000256" key="9">
    <source>
        <dbReference type="RuleBase" id="RU003800"/>
    </source>
</evidence>
<dbReference type="GO" id="GO:0008976">
    <property type="term" value="F:polyphosphate kinase activity"/>
    <property type="evidence" value="ECO:0007669"/>
    <property type="project" value="UniProtKB-UniRule"/>
</dbReference>
<evidence type="ECO:0000256" key="5">
    <source>
        <dbReference type="ARBA" id="ARBA00022777"/>
    </source>
</evidence>
<feature type="domain" description="PLD phosphodiesterase" evidence="11">
    <location>
        <begin position="577"/>
        <end position="607"/>
    </location>
</feature>
<feature type="binding site" evidence="8">
    <location>
        <position position="458"/>
    </location>
    <ligand>
        <name>ATP</name>
        <dbReference type="ChEBI" id="CHEBI:30616"/>
    </ligand>
</feature>
<evidence type="ECO:0000313" key="13">
    <source>
        <dbReference type="EMBL" id="QOD57883.1"/>
    </source>
</evidence>
<dbReference type="SUPFAM" id="SSF143724">
    <property type="entry name" value="PHP14-like"/>
    <property type="match status" value="1"/>
</dbReference>
<dbReference type="CDD" id="cd09167">
    <property type="entry name" value="PLDc_EcPPK1_C2_like"/>
    <property type="match status" value="1"/>
</dbReference>
<dbReference type="GO" id="GO:0006799">
    <property type="term" value="P:polyphosphate biosynthetic process"/>
    <property type="evidence" value="ECO:0007669"/>
    <property type="project" value="UniProtKB-UniRule"/>
</dbReference>
<dbReference type="EMBL" id="CP061854">
    <property type="protein sequence ID" value="QOD57883.1"/>
    <property type="molecule type" value="Genomic_DNA"/>
</dbReference>
<dbReference type="PROSITE" id="PS50035">
    <property type="entry name" value="PLD"/>
    <property type="match status" value="1"/>
</dbReference>
<comment type="PTM">
    <text evidence="8 9">An intermediate of this reaction is the autophosphorylated ppk in which a phosphate is covalently linked to a histidine residue through a N-P bond.</text>
</comment>
<dbReference type="SUPFAM" id="SSF56024">
    <property type="entry name" value="Phospholipase D/nuclease"/>
    <property type="match status" value="2"/>
</dbReference>
<dbReference type="InterPro" id="IPR025200">
    <property type="entry name" value="PPK_C_dom2"/>
</dbReference>
<gene>
    <name evidence="13" type="primary">ppk1</name>
    <name evidence="8" type="synonym">ppk</name>
    <name evidence="13" type="ORF">IC627_12075</name>
    <name evidence="12" type="ORF">PDPUS_1_00723</name>
</gene>
<dbReference type="PANTHER" id="PTHR30218:SF0">
    <property type="entry name" value="POLYPHOSPHATE KINASE"/>
    <property type="match status" value="1"/>
</dbReference>
<dbReference type="InterPro" id="IPR036832">
    <property type="entry name" value="PPK_N_dom_sf"/>
</dbReference>
<evidence type="ECO:0000313" key="12">
    <source>
        <dbReference type="EMBL" id="BAX52097.1"/>
    </source>
</evidence>
<dbReference type="HAMAP" id="MF_00347">
    <property type="entry name" value="Polyphosphate_kinase"/>
    <property type="match status" value="1"/>
</dbReference>
<keyword evidence="4 8" id="KW-0547">Nucleotide-binding</keyword>
<dbReference type="InterPro" id="IPR041108">
    <property type="entry name" value="PP_kinase_C_1"/>
</dbReference>
<organism evidence="13 15">
    <name type="scientific">Photobacterium damsela subsp. piscicida</name>
    <name type="common">Pasteurella piscicida</name>
    <dbReference type="NCBI Taxonomy" id="38294"/>
    <lineage>
        <taxon>Bacteria</taxon>
        <taxon>Pseudomonadati</taxon>
        <taxon>Pseudomonadota</taxon>
        <taxon>Gammaproteobacteria</taxon>
        <taxon>Vibrionales</taxon>
        <taxon>Vibrionaceae</taxon>
        <taxon>Photobacterium</taxon>
    </lineage>
</organism>
<dbReference type="AlphaFoldDB" id="A0A1V1V949"/>
<name>A0A1V1V949_PHODP</name>
<evidence type="ECO:0000313" key="15">
    <source>
        <dbReference type="Proteomes" id="UP000516656"/>
    </source>
</evidence>
<evidence type="ECO:0000256" key="3">
    <source>
        <dbReference type="ARBA" id="ARBA00022723"/>
    </source>
</evidence>
<evidence type="ECO:0000259" key="11">
    <source>
        <dbReference type="PROSITE" id="PS50035"/>
    </source>
</evidence>
<evidence type="ECO:0000256" key="8">
    <source>
        <dbReference type="HAMAP-Rule" id="MF_00347"/>
    </source>
</evidence>
<dbReference type="PIRSF" id="PIRSF015589">
    <property type="entry name" value="PP_kinase"/>
    <property type="match status" value="1"/>
</dbReference>
<keyword evidence="2 8" id="KW-0808">Transferase</keyword>
<dbReference type="GO" id="GO:0005524">
    <property type="term" value="F:ATP binding"/>
    <property type="evidence" value="ECO:0007669"/>
    <property type="project" value="UniProtKB-KW"/>
</dbReference>
<dbReference type="Pfam" id="PF13090">
    <property type="entry name" value="PP_kinase_C"/>
    <property type="match status" value="1"/>
</dbReference>
<reference evidence="14" key="2">
    <citation type="submission" date="2017-05" db="EMBL/GenBank/DDBJ databases">
        <title>Whole genome sequence of fish pathogenic bacteria, Photobacterium damselae subsp. piscicida, strain 91-197, isolated from hybrid striped bass (Morone sp.) in USA.</title>
        <authorList>
            <person name="Teru Y."/>
            <person name="Hikima J."/>
            <person name="Kono T."/>
            <person name="Sakai M."/>
            <person name="Takano T."/>
            <person name="Hawke J.P."/>
            <person name="Takeyama H."/>
            <person name="Aoki T."/>
        </authorList>
    </citation>
    <scope>NUCLEOTIDE SEQUENCE [LARGE SCALE GENOMIC DNA]</scope>
    <source>
        <strain evidence="14">91-197</strain>
    </source>
</reference>
<dbReference type="InterPro" id="IPR036830">
    <property type="entry name" value="PP_kinase_middle_dom_sf"/>
</dbReference>
<feature type="binding site" evidence="8">
    <location>
        <position position="43"/>
    </location>
    <ligand>
        <name>ATP</name>
        <dbReference type="ChEBI" id="CHEBI:30616"/>
    </ligand>
</feature>
<keyword evidence="10" id="KW-0175">Coiled coil</keyword>
<dbReference type="Gene3D" id="1.20.58.310">
    <property type="entry name" value="Polyphosphate kinase N-terminal domain"/>
    <property type="match status" value="1"/>
</dbReference>
<dbReference type="InterPro" id="IPR025198">
    <property type="entry name" value="PPK_N_dom"/>
</dbReference>
<evidence type="ECO:0000256" key="6">
    <source>
        <dbReference type="ARBA" id="ARBA00022840"/>
    </source>
</evidence>
<dbReference type="Pfam" id="PF02503">
    <property type="entry name" value="PP_kinase"/>
    <property type="match status" value="1"/>
</dbReference>
<keyword evidence="6 8" id="KW-0067">ATP-binding</keyword>
<comment type="function">
    <text evidence="8 9">Catalyzes the reversible transfer of the terminal phosphate of ATP to form a long-chain polyphosphate (polyP).</text>
</comment>
<evidence type="ECO:0000313" key="14">
    <source>
        <dbReference type="Proteomes" id="UP000218676"/>
    </source>
</evidence>
<proteinExistence type="inferred from homology"/>
<reference evidence="13 15" key="3">
    <citation type="submission" date="2020-09" db="EMBL/GenBank/DDBJ databases">
        <title>Complete, closed and curated genome sequences of Photobacterium damselae subsp. piscicida isolates from Australia indicate localised evolution and additional plasmid-borne pathogenicity mechanisms.</title>
        <authorList>
            <person name="Baseggio L."/>
            <person name="Silayeva O."/>
            <person name="Buller N."/>
            <person name="Landos M."/>
            <person name="Engelstaedter J."/>
            <person name="Barnes A.C."/>
        </authorList>
    </citation>
    <scope>NUCLEOTIDE SEQUENCE [LARGE SCALE GENOMIC DNA]</scope>
    <source>
        <strain evidence="13 15">AS-16-0540-1</strain>
    </source>
</reference>
<feature type="coiled-coil region" evidence="10">
    <location>
        <begin position="61"/>
        <end position="88"/>
    </location>
</feature>
<dbReference type="FunFam" id="3.30.870.10:FF:000001">
    <property type="entry name" value="Polyphosphate kinase"/>
    <property type="match status" value="1"/>
</dbReference>
<dbReference type="Proteomes" id="UP000218676">
    <property type="component" value="Chromosome 1"/>
</dbReference>
<dbReference type="GO" id="GO:0046872">
    <property type="term" value="F:metal ion binding"/>
    <property type="evidence" value="ECO:0007669"/>
    <property type="project" value="UniProtKB-KW"/>
</dbReference>
<evidence type="ECO:0000256" key="4">
    <source>
        <dbReference type="ARBA" id="ARBA00022741"/>
    </source>
</evidence>
<sequence>MDMRFINKELSWLSFNHRVLQEAEDSSVPLIERARFLGIYANNLDEFYKVRIAEIKRHILIESERNKGDNAQLLLARLQQKIDQQNERFTATYDHIIHALQKQHIHLNGIESLAGYQQAWLQQYFSQNILPHLTPQLLSVHSQFHNHGSYLAVIIEQEYKHIYALVDIPTQLDVFIKIPTNHATHHHLIFLDEVIRFYLTKLFQPLFSYRQLHCYAITITRDSQLDWSLDEEQSVLDKLSLSLTQRLSAPTVRLVYQDNMPDALLQYLCQLLNIDDPLSLQPTDNFHNDKWLMQFPSIGNDHLVHPKLPPLRSTQLAKNSNPFLAISAHDVLLYYPYHDFLPLTELIRLAAFDPLVHSIKINIYRLASQSRIVRSLIQAAKNGKQVTVIVELQARFDEEANLSWAKQLQQAGVRVLFGVPGLKIHSKLCLITRSEHGKWARYAHIGTGNFNEDSAQVYTDFSLLTADKKLTKEVRDVFRYIANPYYECQFEHLLVSPRNMRQKLYHLIKQERKSVKQGHIGKIVLKLNNLTDEGLIEKLYQASQDEVEITLIIRGMCSLQTEDDSLSKNIRVISIVDRFLEHSRVMIFHNQGQPDVYISSADWMTRNVDRRIEVGCPIYNPQLKQTIIDIMALHLQDSVKARVIDAKQSNQYRQRVTTAKKVRSQLAIYRYLKRQEKRLGRQHEQ</sequence>
<keyword evidence="3 8" id="KW-0479">Metal-binding</keyword>
<dbReference type="Pfam" id="PF13089">
    <property type="entry name" value="PP_kinase_N"/>
    <property type="match status" value="1"/>
</dbReference>
<dbReference type="InterPro" id="IPR024953">
    <property type="entry name" value="PP_kinase_middle"/>
</dbReference>
<protein>
    <recommendedName>
        <fullName evidence="8 9">Polyphosphate kinase</fullName>
        <ecNumber evidence="8 9">2.7.4.1</ecNumber>
    </recommendedName>
    <alternativeName>
        <fullName evidence="8">ATP-polyphosphate phosphotransferase</fullName>
    </alternativeName>
    <alternativeName>
        <fullName evidence="8">Polyphosphoric acid kinase</fullName>
    </alternativeName>
</protein>
<dbReference type="GO" id="GO:0009358">
    <property type="term" value="C:polyphosphate kinase complex"/>
    <property type="evidence" value="ECO:0007669"/>
    <property type="project" value="InterPro"/>
</dbReference>
<keyword evidence="5 8" id="KW-0418">Kinase</keyword>
<dbReference type="EMBL" id="AP018045">
    <property type="protein sequence ID" value="BAX52097.1"/>
    <property type="molecule type" value="Genomic_DNA"/>
</dbReference>
<keyword evidence="7 8" id="KW-0460">Magnesium</keyword>
<comment type="cofactor">
    <cofactor evidence="8">
        <name>Mg(2+)</name>
        <dbReference type="ChEBI" id="CHEBI:18420"/>
    </cofactor>
</comment>
<keyword evidence="1 8" id="KW-0597">Phosphoprotein</keyword>
<comment type="similarity">
    <text evidence="8 9">Belongs to the polyphosphate kinase 1 (PPK1) family.</text>
</comment>
<dbReference type="SUPFAM" id="SSF140356">
    <property type="entry name" value="PPK N-terminal domain-like"/>
    <property type="match status" value="1"/>
</dbReference>
<dbReference type="Proteomes" id="UP000516656">
    <property type="component" value="Chromosome 1"/>
</dbReference>
<dbReference type="InterPro" id="IPR001736">
    <property type="entry name" value="PLipase_D/transphosphatidylase"/>
</dbReference>
<dbReference type="Gene3D" id="3.30.1840.10">
    <property type="entry name" value="Polyphosphate kinase middle domain"/>
    <property type="match status" value="1"/>
</dbReference>
<feature type="binding site" evidence="8">
    <location>
        <position position="395"/>
    </location>
    <ligand>
        <name>Mg(2+)</name>
        <dbReference type="ChEBI" id="CHEBI:18420"/>
    </ligand>
</feature>
<reference evidence="12" key="1">
    <citation type="journal article" date="2017" name="Genome Announc.">
        <title>Whole-Genome Sequence of Photobacterium damselae subsp. piscicida Strain 91-197, Isolated from Hybrid Striped Bass (Morone sp.) in the United States.</title>
        <authorList>
            <person name="Teru Y."/>
            <person name="Hikima J."/>
            <person name="Kono T."/>
            <person name="Sakai M."/>
            <person name="Takano T."/>
            <person name="Hawke J.P."/>
            <person name="Takeyama H."/>
            <person name="Aoki T."/>
        </authorList>
    </citation>
    <scope>NUCLEOTIDE SEQUENCE</scope>
    <source>
        <strain evidence="12">91-197</strain>
    </source>
</reference>
<dbReference type="NCBIfam" id="NF003917">
    <property type="entry name" value="PRK05443.1-1"/>
    <property type="match status" value="1"/>
</dbReference>
<comment type="catalytic activity">
    <reaction evidence="8 9">
        <text>[phosphate](n) + ATP = [phosphate](n+1) + ADP</text>
        <dbReference type="Rhea" id="RHEA:19573"/>
        <dbReference type="Rhea" id="RHEA-COMP:9859"/>
        <dbReference type="Rhea" id="RHEA-COMP:14280"/>
        <dbReference type="ChEBI" id="CHEBI:16838"/>
        <dbReference type="ChEBI" id="CHEBI:30616"/>
        <dbReference type="ChEBI" id="CHEBI:456216"/>
        <dbReference type="EC" id="2.7.4.1"/>
    </reaction>
</comment>
<evidence type="ECO:0000256" key="7">
    <source>
        <dbReference type="ARBA" id="ARBA00022842"/>
    </source>
</evidence>
<evidence type="ECO:0000256" key="2">
    <source>
        <dbReference type="ARBA" id="ARBA00022679"/>
    </source>
</evidence>
<feature type="binding site" evidence="8">
    <location>
        <position position="582"/>
    </location>
    <ligand>
        <name>ATP</name>
        <dbReference type="ChEBI" id="CHEBI:30616"/>
    </ligand>
</feature>
<dbReference type="RefSeq" id="WP_086957631.1">
    <property type="nucleotide sequence ID" value="NZ_AP018045.1"/>
</dbReference>
<dbReference type="PANTHER" id="PTHR30218">
    <property type="entry name" value="POLYPHOSPHATE KINASE"/>
    <property type="match status" value="1"/>
</dbReference>
<dbReference type="Gene3D" id="3.30.870.10">
    <property type="entry name" value="Endonuclease Chain A"/>
    <property type="match status" value="2"/>
</dbReference>
<feature type="binding site" evidence="8">
    <location>
        <position position="365"/>
    </location>
    <ligand>
        <name>Mg(2+)</name>
        <dbReference type="ChEBI" id="CHEBI:18420"/>
    </ligand>
</feature>
<dbReference type="NCBIfam" id="TIGR03705">
    <property type="entry name" value="poly_P_kin"/>
    <property type="match status" value="1"/>
</dbReference>
<feature type="active site" description="Phosphohistidine intermediate" evidence="8">
    <location>
        <position position="425"/>
    </location>
</feature>
<dbReference type="Pfam" id="PF17941">
    <property type="entry name" value="PP_kinase_C_1"/>
    <property type="match status" value="1"/>
</dbReference>